<feature type="transmembrane region" description="Helical" evidence="6">
    <location>
        <begin position="12"/>
        <end position="34"/>
    </location>
</feature>
<gene>
    <name evidence="7" type="ORF">JMJ35_008003</name>
</gene>
<evidence type="ECO:0000256" key="2">
    <source>
        <dbReference type="ARBA" id="ARBA00022692"/>
    </source>
</evidence>
<keyword evidence="8" id="KW-1185">Reference proteome</keyword>
<feature type="transmembrane region" description="Helical" evidence="6">
    <location>
        <begin position="390"/>
        <end position="411"/>
    </location>
</feature>
<dbReference type="PANTHER" id="PTHR31794:SF4">
    <property type="entry name" value="AUXIN EFFLUX TRANSPORTER FAMILY PROTEIN (EUROFUNG)"/>
    <property type="match status" value="1"/>
</dbReference>
<dbReference type="EMBL" id="JAFEKC020000018">
    <property type="protein sequence ID" value="KAK0509609.1"/>
    <property type="molecule type" value="Genomic_DNA"/>
</dbReference>
<feature type="transmembrane region" description="Helical" evidence="6">
    <location>
        <begin position="353"/>
        <end position="378"/>
    </location>
</feature>
<feature type="transmembrane region" description="Helical" evidence="6">
    <location>
        <begin position="270"/>
        <end position="295"/>
    </location>
</feature>
<dbReference type="GO" id="GO:0005783">
    <property type="term" value="C:endoplasmic reticulum"/>
    <property type="evidence" value="ECO:0007669"/>
    <property type="project" value="TreeGrafter"/>
</dbReference>
<feature type="transmembrane region" description="Helical" evidence="6">
    <location>
        <begin position="72"/>
        <end position="92"/>
    </location>
</feature>
<evidence type="ECO:0000256" key="4">
    <source>
        <dbReference type="ARBA" id="ARBA00023136"/>
    </source>
</evidence>
<keyword evidence="2 6" id="KW-0812">Transmembrane</keyword>
<evidence type="ECO:0000256" key="5">
    <source>
        <dbReference type="SAM" id="MobiDB-lite"/>
    </source>
</evidence>
<sequence>MPNELLTSFLGAIQASLSVLLVISYGVIAAQFDILKGDSTKQISTLCVRMFLPALLITNVGSQLHADTGIRYVPILIWGLFYALASMLLGYIMTRVFKLPSWVTPAISFNNTTALPLLLIESLSATGILDDLLASETDTTSAALNRAKSYFLVNAIIGDSLTFALGPKLLDGEEAPDKKKDEDQGKQDHRPARGTLFPHSGGSSAEAGNGHAEEDGHEDDDQDTEEANEQTSLLPGPVVRASLAAERYGYVQGKDKFEKFPKWLQSFLEFAYAFLHAPLIGAVTGAIIGLVPPLHKAFFGDPNSGGIFTAWLTDSVKQIGGLFAALQVVVVGVKLSSSLRKMKRGEDSGTVPWLPLTFVTIMRFIVWPAISIAVIYLFASRTSLLDNDPILWFAMMLMPTGPPAMKLTALADVSGSNEQEKMSIAKFLCIMYTISPLICFTVVGSVKACKAAMPNA</sequence>
<dbReference type="GO" id="GO:0055085">
    <property type="term" value="P:transmembrane transport"/>
    <property type="evidence" value="ECO:0007669"/>
    <property type="project" value="InterPro"/>
</dbReference>
<keyword evidence="4 6" id="KW-0472">Membrane</keyword>
<name>A0AA39V390_9LECA</name>
<keyword evidence="3 6" id="KW-1133">Transmembrane helix</keyword>
<protein>
    <recommendedName>
        <fullName evidence="9">Membrane transporter</fullName>
    </recommendedName>
</protein>
<evidence type="ECO:0008006" key="9">
    <source>
        <dbReference type="Google" id="ProtNLM"/>
    </source>
</evidence>
<evidence type="ECO:0000313" key="8">
    <source>
        <dbReference type="Proteomes" id="UP001166286"/>
    </source>
</evidence>
<organism evidence="7 8">
    <name type="scientific">Cladonia borealis</name>
    <dbReference type="NCBI Taxonomy" id="184061"/>
    <lineage>
        <taxon>Eukaryota</taxon>
        <taxon>Fungi</taxon>
        <taxon>Dikarya</taxon>
        <taxon>Ascomycota</taxon>
        <taxon>Pezizomycotina</taxon>
        <taxon>Lecanoromycetes</taxon>
        <taxon>OSLEUM clade</taxon>
        <taxon>Lecanoromycetidae</taxon>
        <taxon>Lecanorales</taxon>
        <taxon>Lecanorineae</taxon>
        <taxon>Cladoniaceae</taxon>
        <taxon>Cladonia</taxon>
    </lineage>
</organism>
<proteinExistence type="predicted"/>
<comment type="caution">
    <text evidence="7">The sequence shown here is derived from an EMBL/GenBank/DDBJ whole genome shotgun (WGS) entry which is preliminary data.</text>
</comment>
<evidence type="ECO:0000313" key="7">
    <source>
        <dbReference type="EMBL" id="KAK0509609.1"/>
    </source>
</evidence>
<feature type="compositionally biased region" description="Acidic residues" evidence="5">
    <location>
        <begin position="215"/>
        <end position="228"/>
    </location>
</feature>
<evidence type="ECO:0000256" key="1">
    <source>
        <dbReference type="ARBA" id="ARBA00004141"/>
    </source>
</evidence>
<dbReference type="AlphaFoldDB" id="A0AA39V390"/>
<dbReference type="PANTHER" id="PTHR31794">
    <property type="entry name" value="AUXIN EFFLUX TRANSPORTER FAMILY PROTEIN (EUROFUNG)"/>
    <property type="match status" value="1"/>
</dbReference>
<dbReference type="Proteomes" id="UP001166286">
    <property type="component" value="Unassembled WGS sequence"/>
</dbReference>
<feature type="compositionally biased region" description="Basic and acidic residues" evidence="5">
    <location>
        <begin position="175"/>
        <end position="191"/>
    </location>
</feature>
<comment type="subcellular location">
    <subcellularLocation>
        <location evidence="1">Membrane</location>
        <topology evidence="1">Multi-pass membrane protein</topology>
    </subcellularLocation>
</comment>
<feature type="transmembrane region" description="Helical" evidence="6">
    <location>
        <begin position="423"/>
        <end position="446"/>
    </location>
</feature>
<dbReference type="GO" id="GO:0016020">
    <property type="term" value="C:membrane"/>
    <property type="evidence" value="ECO:0007669"/>
    <property type="project" value="UniProtKB-SubCell"/>
</dbReference>
<accession>A0AA39V390</accession>
<dbReference type="Pfam" id="PF03547">
    <property type="entry name" value="Mem_trans"/>
    <property type="match status" value="1"/>
</dbReference>
<feature type="region of interest" description="Disordered" evidence="5">
    <location>
        <begin position="172"/>
        <end position="235"/>
    </location>
</feature>
<dbReference type="InterPro" id="IPR004776">
    <property type="entry name" value="Mem_transp_PIN-like"/>
</dbReference>
<evidence type="ECO:0000256" key="6">
    <source>
        <dbReference type="SAM" id="Phobius"/>
    </source>
</evidence>
<evidence type="ECO:0000256" key="3">
    <source>
        <dbReference type="ARBA" id="ARBA00022989"/>
    </source>
</evidence>
<reference evidence="7" key="1">
    <citation type="submission" date="2023-03" db="EMBL/GenBank/DDBJ databases">
        <title>Complete genome of Cladonia borealis.</title>
        <authorList>
            <person name="Park H."/>
        </authorList>
    </citation>
    <scope>NUCLEOTIDE SEQUENCE</scope>
    <source>
        <strain evidence="7">ANT050790</strain>
    </source>
</reference>